<protein>
    <submittedName>
        <fullName evidence="20">Diacylglycerol kinase family protein</fullName>
    </submittedName>
</protein>
<keyword evidence="3" id="KW-1003">Cell membrane</keyword>
<proteinExistence type="inferred from homology"/>
<dbReference type="GO" id="GO:0008654">
    <property type="term" value="P:phospholipid biosynthetic process"/>
    <property type="evidence" value="ECO:0007669"/>
    <property type="project" value="UniProtKB-KW"/>
</dbReference>
<dbReference type="PANTHER" id="PTHR34299">
    <property type="entry name" value="DIACYLGLYCEROL KINASE"/>
    <property type="match status" value="1"/>
</dbReference>
<keyword evidence="6 19" id="KW-0812">Transmembrane</keyword>
<keyword evidence="10 19" id="KW-1133">Transmembrane helix</keyword>
<keyword evidence="11" id="KW-0443">Lipid metabolism</keyword>
<comment type="cofactor">
    <cofactor evidence="18">
        <name>Mg(2+)</name>
        <dbReference type="ChEBI" id="CHEBI:18420"/>
    </cofactor>
    <text evidence="18">Mn(2+), Zn(2+), Cd(2+) and Co(2+) support activity to lesser extents.</text>
</comment>
<dbReference type="Pfam" id="PF01219">
    <property type="entry name" value="DAGK_prokar"/>
    <property type="match status" value="1"/>
</dbReference>
<evidence type="ECO:0000256" key="9">
    <source>
        <dbReference type="ARBA" id="ARBA00022840"/>
    </source>
</evidence>
<feature type="binding site" evidence="17">
    <location>
        <position position="31"/>
    </location>
    <ligand>
        <name>ATP</name>
        <dbReference type="ChEBI" id="CHEBI:30616"/>
    </ligand>
</feature>
<dbReference type="Proteomes" id="UP001169242">
    <property type="component" value="Unassembled WGS sequence"/>
</dbReference>
<name>A0AA42DP49_9FIRM</name>
<feature type="binding site" evidence="16">
    <location>
        <position position="72"/>
    </location>
    <ligand>
        <name>substrate</name>
    </ligand>
</feature>
<gene>
    <name evidence="20" type="ORF">PBV87_16010</name>
</gene>
<feature type="binding site" evidence="17">
    <location>
        <position position="79"/>
    </location>
    <ligand>
        <name>ATP</name>
        <dbReference type="ChEBI" id="CHEBI:30616"/>
    </ligand>
</feature>
<feature type="binding site" evidence="18">
    <location>
        <position position="79"/>
    </location>
    <ligand>
        <name>a divalent metal cation</name>
        <dbReference type="ChEBI" id="CHEBI:60240"/>
    </ligand>
</feature>
<evidence type="ECO:0000256" key="6">
    <source>
        <dbReference type="ARBA" id="ARBA00022692"/>
    </source>
</evidence>
<evidence type="ECO:0000256" key="15">
    <source>
        <dbReference type="PIRSR" id="PIRSR600829-1"/>
    </source>
</evidence>
<keyword evidence="13" id="KW-0594">Phospholipid biosynthesis</keyword>
<feature type="binding site" evidence="16">
    <location>
        <position position="10"/>
    </location>
    <ligand>
        <name>substrate</name>
    </ligand>
</feature>
<accession>A0AA42DP49</accession>
<reference evidence="20" key="1">
    <citation type="journal article" date="2023" name="Int. J. Syst. Evol. Microbiol.">
        <title>&lt;i&gt;Holtiella tumoricola&lt;/i&gt; gen. nov. sp. nov., isolated from a human clinical sample.</title>
        <authorList>
            <person name="Allen-Vercoe E."/>
            <person name="Daigneault M.C."/>
            <person name="Vancuren S.J."/>
            <person name="Cochrane K."/>
            <person name="O'Neal L.L."/>
            <person name="Sankaranarayanan K."/>
            <person name="Lawson P.A."/>
        </authorList>
    </citation>
    <scope>NUCLEOTIDE SEQUENCE</scope>
    <source>
        <strain evidence="20">CC70A</strain>
    </source>
</reference>
<comment type="subcellular location">
    <subcellularLocation>
        <location evidence="1">Cell membrane</location>
        <topology evidence="1">Multi-pass membrane protein</topology>
    </subcellularLocation>
</comment>
<evidence type="ECO:0000313" key="20">
    <source>
        <dbReference type="EMBL" id="MDA3732982.1"/>
    </source>
</evidence>
<evidence type="ECO:0000256" key="5">
    <source>
        <dbReference type="ARBA" id="ARBA00022679"/>
    </source>
</evidence>
<feature type="binding site" evidence="17">
    <location>
        <position position="10"/>
    </location>
    <ligand>
        <name>ATP</name>
        <dbReference type="ChEBI" id="CHEBI:30616"/>
    </ligand>
</feature>
<evidence type="ECO:0000256" key="1">
    <source>
        <dbReference type="ARBA" id="ARBA00004651"/>
    </source>
</evidence>
<dbReference type="Gene3D" id="1.10.287.3610">
    <property type="match status" value="1"/>
</dbReference>
<dbReference type="InterPro" id="IPR000829">
    <property type="entry name" value="DAGK"/>
</dbReference>
<evidence type="ECO:0000256" key="19">
    <source>
        <dbReference type="SAM" id="Phobius"/>
    </source>
</evidence>
<evidence type="ECO:0000256" key="18">
    <source>
        <dbReference type="PIRSR" id="PIRSR600829-4"/>
    </source>
</evidence>
<keyword evidence="8 20" id="KW-0418">Kinase</keyword>
<keyword evidence="7 17" id="KW-0547">Nucleotide-binding</keyword>
<evidence type="ECO:0000256" key="8">
    <source>
        <dbReference type="ARBA" id="ARBA00022777"/>
    </source>
</evidence>
<dbReference type="GO" id="GO:0016301">
    <property type="term" value="F:kinase activity"/>
    <property type="evidence" value="ECO:0007669"/>
    <property type="project" value="UniProtKB-KW"/>
</dbReference>
<evidence type="ECO:0000256" key="4">
    <source>
        <dbReference type="ARBA" id="ARBA00022516"/>
    </source>
</evidence>
<keyword evidence="14" id="KW-1208">Phospholipid metabolism</keyword>
<feature type="binding site" evidence="18">
    <location>
        <position position="31"/>
    </location>
    <ligand>
        <name>a divalent metal cation</name>
        <dbReference type="ChEBI" id="CHEBI:60240"/>
    </ligand>
</feature>
<sequence length="129" mass="13937">MSIKQKSHQRQSLISSFKHAFEGIAVGVLNERNMKIHLCAMCLVILFGIEFKISIIEWCICVILCGMVIGAELVNCAVEAIVDMVMPDIHPNAKVAKDTAAGAVLVCAISALIVGGIIFVPKIFSILLK</sequence>
<dbReference type="GO" id="GO:0046872">
    <property type="term" value="F:metal ion binding"/>
    <property type="evidence" value="ECO:0007669"/>
    <property type="project" value="UniProtKB-KW"/>
</dbReference>
<comment type="similarity">
    <text evidence="2">Belongs to the bacterial diacylglycerol kinase family.</text>
</comment>
<evidence type="ECO:0000256" key="10">
    <source>
        <dbReference type="ARBA" id="ARBA00022989"/>
    </source>
</evidence>
<evidence type="ECO:0000256" key="14">
    <source>
        <dbReference type="ARBA" id="ARBA00023264"/>
    </source>
</evidence>
<keyword evidence="5" id="KW-0808">Transferase</keyword>
<evidence type="ECO:0000256" key="11">
    <source>
        <dbReference type="ARBA" id="ARBA00023098"/>
    </source>
</evidence>
<dbReference type="AlphaFoldDB" id="A0AA42DP49"/>
<evidence type="ECO:0000256" key="3">
    <source>
        <dbReference type="ARBA" id="ARBA00022475"/>
    </source>
</evidence>
<feature type="active site" description="Proton acceptor" evidence="15">
    <location>
        <position position="72"/>
    </location>
</feature>
<evidence type="ECO:0000256" key="2">
    <source>
        <dbReference type="ARBA" id="ARBA00005967"/>
    </source>
</evidence>
<dbReference type="RefSeq" id="WP_271012927.1">
    <property type="nucleotide sequence ID" value="NZ_JAQIFT010000058.1"/>
</dbReference>
<keyword evidence="9 17" id="KW-0067">ATP-binding</keyword>
<keyword evidence="12 19" id="KW-0472">Membrane</keyword>
<evidence type="ECO:0000313" key="21">
    <source>
        <dbReference type="Proteomes" id="UP001169242"/>
    </source>
</evidence>
<evidence type="ECO:0000256" key="13">
    <source>
        <dbReference type="ARBA" id="ARBA00023209"/>
    </source>
</evidence>
<evidence type="ECO:0000256" key="16">
    <source>
        <dbReference type="PIRSR" id="PIRSR600829-2"/>
    </source>
</evidence>
<evidence type="ECO:0000256" key="7">
    <source>
        <dbReference type="ARBA" id="ARBA00022741"/>
    </source>
</evidence>
<dbReference type="InterPro" id="IPR036945">
    <property type="entry name" value="DAGK_sf"/>
</dbReference>
<dbReference type="GO" id="GO:0005886">
    <property type="term" value="C:plasma membrane"/>
    <property type="evidence" value="ECO:0007669"/>
    <property type="project" value="UniProtKB-SubCell"/>
</dbReference>
<comment type="caution">
    <text evidence="20">The sequence shown here is derived from an EMBL/GenBank/DDBJ whole genome shotgun (WGS) entry which is preliminary data.</text>
</comment>
<dbReference type="CDD" id="cd14265">
    <property type="entry name" value="UDPK_IM_like"/>
    <property type="match status" value="1"/>
</dbReference>
<feature type="binding site" evidence="17">
    <location>
        <begin position="97"/>
        <end position="98"/>
    </location>
    <ligand>
        <name>ATP</name>
        <dbReference type="ChEBI" id="CHEBI:30616"/>
    </ligand>
</feature>
<feature type="transmembrane region" description="Helical" evidence="19">
    <location>
        <begin position="102"/>
        <end position="128"/>
    </location>
</feature>
<keyword evidence="4" id="KW-0444">Lipid biosynthesis</keyword>
<dbReference type="InterPro" id="IPR033717">
    <property type="entry name" value="UDPK"/>
</dbReference>
<dbReference type="EMBL" id="JAQIFT010000058">
    <property type="protein sequence ID" value="MDA3732982.1"/>
    <property type="molecule type" value="Genomic_DNA"/>
</dbReference>
<keyword evidence="18" id="KW-0460">Magnesium</keyword>
<evidence type="ECO:0000256" key="17">
    <source>
        <dbReference type="PIRSR" id="PIRSR600829-3"/>
    </source>
</evidence>
<dbReference type="PANTHER" id="PTHR34299:SF1">
    <property type="entry name" value="DIACYLGLYCEROL KINASE"/>
    <property type="match status" value="1"/>
</dbReference>
<dbReference type="GO" id="GO:0005524">
    <property type="term" value="F:ATP binding"/>
    <property type="evidence" value="ECO:0007669"/>
    <property type="project" value="UniProtKB-KW"/>
</dbReference>
<feature type="transmembrane region" description="Helical" evidence="19">
    <location>
        <begin position="58"/>
        <end position="82"/>
    </location>
</feature>
<keyword evidence="18" id="KW-0479">Metal-binding</keyword>
<organism evidence="20 21">
    <name type="scientific">Holtiella tumoricola</name>
    <dbReference type="NCBI Taxonomy" id="3018743"/>
    <lineage>
        <taxon>Bacteria</taxon>
        <taxon>Bacillati</taxon>
        <taxon>Bacillota</taxon>
        <taxon>Clostridia</taxon>
        <taxon>Lachnospirales</taxon>
        <taxon>Cellulosilyticaceae</taxon>
        <taxon>Holtiella</taxon>
    </lineage>
</organism>
<evidence type="ECO:0000256" key="12">
    <source>
        <dbReference type="ARBA" id="ARBA00023136"/>
    </source>
</evidence>
<keyword evidence="21" id="KW-1185">Reference proteome</keyword>